<dbReference type="EMBL" id="VJYJ02001209">
    <property type="protein sequence ID" value="MQS10085.1"/>
    <property type="molecule type" value="Genomic_DNA"/>
</dbReference>
<comment type="caution">
    <text evidence="3">The sequence shown here is derived from an EMBL/GenBank/DDBJ whole genome shotgun (WGS) entry which is preliminary data.</text>
</comment>
<dbReference type="Pfam" id="PF26563">
    <property type="entry name" value="Rv3660c_N"/>
    <property type="match status" value="1"/>
</dbReference>
<organism evidence="3">
    <name type="scientific">Streptomyces alkaliphilus</name>
    <dbReference type="NCBI Taxonomy" id="1472722"/>
    <lineage>
        <taxon>Bacteria</taxon>
        <taxon>Bacillati</taxon>
        <taxon>Actinomycetota</taxon>
        <taxon>Actinomycetes</taxon>
        <taxon>Kitasatosporales</taxon>
        <taxon>Streptomycetaceae</taxon>
        <taxon>Streptomyces</taxon>
    </lineage>
</organism>
<name>A0A646IIN3_9ACTN</name>
<feature type="non-terminal residue" evidence="3">
    <location>
        <position position="1"/>
    </location>
</feature>
<accession>A0A646IIN3</accession>
<proteinExistence type="predicted"/>
<evidence type="ECO:0000313" key="3">
    <source>
        <dbReference type="EMBL" id="MQS10085.1"/>
    </source>
</evidence>
<reference evidence="3" key="1">
    <citation type="submission" date="2019-10" db="EMBL/GenBank/DDBJ databases">
        <title>Streptomyces sp. nov., a novel actinobacterium isolated from alkaline environment.</title>
        <authorList>
            <person name="Golinska P."/>
        </authorList>
    </citation>
    <scope>NUCLEOTIDE SEQUENCE</scope>
    <source>
        <strain evidence="3">IF17</strain>
    </source>
</reference>
<feature type="domain" description="Rv3660c-like CheY-like N-terminal" evidence="2">
    <location>
        <begin position="21"/>
        <end position="70"/>
    </location>
</feature>
<dbReference type="AlphaFoldDB" id="A0A646IIN3"/>
<feature type="region of interest" description="Disordered" evidence="1">
    <location>
        <begin position="71"/>
        <end position="167"/>
    </location>
</feature>
<dbReference type="InterPro" id="IPR059050">
    <property type="entry name" value="Rv3660c_N"/>
</dbReference>
<sequence>PPIPPPRRPGADGGGASPPTPGRRSGVLLVGTDLDDHTVWARGVALGAERVVHLPGDEESVIAAVADAVGRVGPPAADPARSLGLPLAGEPPREPGLAAGEPGEPPGVSPGGPLALFCDDFPRRLSPVRGRGPTRHPGRGAPPDGRRSRRRHRDHPGAPGAEGPVRR</sequence>
<protein>
    <recommendedName>
        <fullName evidence="2">Rv3660c-like CheY-like N-terminal domain-containing protein</fullName>
    </recommendedName>
</protein>
<gene>
    <name evidence="3" type="ORF">FNX48_023830</name>
</gene>
<evidence type="ECO:0000256" key="1">
    <source>
        <dbReference type="SAM" id="MobiDB-lite"/>
    </source>
</evidence>
<evidence type="ECO:0000259" key="2">
    <source>
        <dbReference type="Pfam" id="PF26563"/>
    </source>
</evidence>
<dbReference type="Proteomes" id="UP000315516">
    <property type="component" value="Unassembled WGS sequence"/>
</dbReference>
<feature type="region of interest" description="Disordered" evidence="1">
    <location>
        <begin position="1"/>
        <end position="28"/>
    </location>
</feature>